<proteinExistence type="predicted"/>
<accession>A0ACB8RZG1</accession>
<dbReference type="Proteomes" id="UP000814033">
    <property type="component" value="Unassembled WGS sequence"/>
</dbReference>
<reference evidence="1" key="2">
    <citation type="journal article" date="2022" name="New Phytol.">
        <title>Evolutionary transition to the ectomycorrhizal habit in the genomes of a hyperdiverse lineage of mushroom-forming fungi.</title>
        <authorList>
            <person name="Looney B."/>
            <person name="Miyauchi S."/>
            <person name="Morin E."/>
            <person name="Drula E."/>
            <person name="Courty P.E."/>
            <person name="Kohler A."/>
            <person name="Kuo A."/>
            <person name="LaButti K."/>
            <person name="Pangilinan J."/>
            <person name="Lipzen A."/>
            <person name="Riley R."/>
            <person name="Andreopoulos W."/>
            <person name="He G."/>
            <person name="Johnson J."/>
            <person name="Nolan M."/>
            <person name="Tritt A."/>
            <person name="Barry K.W."/>
            <person name="Grigoriev I.V."/>
            <person name="Nagy L.G."/>
            <person name="Hibbett D."/>
            <person name="Henrissat B."/>
            <person name="Matheny P.B."/>
            <person name="Labbe J."/>
            <person name="Martin F.M."/>
        </authorList>
    </citation>
    <scope>NUCLEOTIDE SEQUENCE</scope>
    <source>
        <strain evidence="1">FP105234-sp</strain>
    </source>
</reference>
<name>A0ACB8RZG1_9AGAM</name>
<gene>
    <name evidence="1" type="ORF">FA95DRAFT_1604326</name>
</gene>
<evidence type="ECO:0000313" key="1">
    <source>
        <dbReference type="EMBL" id="KAI0049511.1"/>
    </source>
</evidence>
<sequence>MGTSPVAFVIGAGNVIGQAVGSTLKDEGYQVALGSRTGANFGDGFLSVKIDVLEPATVAAAFDEVTRHLGPPAVVVFNREWCSSMIPRRHALDGFSFKAVSFEHIPTEDDPLSLPREAFEKHLALGTAVFDAARHALAGFRKLDPGGAGSPRSFIVTGNIAPFWVPKAKYLTIQLQKVIAAYLTELFAGSYRTEGVQWVFHKIDESIYCDADDVVRFYFALQVTAQGGPPESELSGEAHAIAYKRILENSSQGEWDVWFVADGSPYTGDKPGLP</sequence>
<comment type="caution">
    <text evidence="1">The sequence shown here is derived from an EMBL/GenBank/DDBJ whole genome shotgun (WGS) entry which is preliminary data.</text>
</comment>
<dbReference type="EMBL" id="MU275872">
    <property type="protein sequence ID" value="KAI0049511.1"/>
    <property type="molecule type" value="Genomic_DNA"/>
</dbReference>
<evidence type="ECO:0000313" key="2">
    <source>
        <dbReference type="Proteomes" id="UP000814033"/>
    </source>
</evidence>
<reference evidence="1" key="1">
    <citation type="submission" date="2021-02" db="EMBL/GenBank/DDBJ databases">
        <authorList>
            <consortium name="DOE Joint Genome Institute"/>
            <person name="Ahrendt S."/>
            <person name="Looney B.P."/>
            <person name="Miyauchi S."/>
            <person name="Morin E."/>
            <person name="Drula E."/>
            <person name="Courty P.E."/>
            <person name="Chicoki N."/>
            <person name="Fauchery L."/>
            <person name="Kohler A."/>
            <person name="Kuo A."/>
            <person name="Labutti K."/>
            <person name="Pangilinan J."/>
            <person name="Lipzen A."/>
            <person name="Riley R."/>
            <person name="Andreopoulos W."/>
            <person name="He G."/>
            <person name="Johnson J."/>
            <person name="Barry K.W."/>
            <person name="Grigoriev I.V."/>
            <person name="Nagy L."/>
            <person name="Hibbett D."/>
            <person name="Henrissat B."/>
            <person name="Matheny P.B."/>
            <person name="Labbe J."/>
            <person name="Martin F."/>
        </authorList>
    </citation>
    <scope>NUCLEOTIDE SEQUENCE</scope>
    <source>
        <strain evidence="1">FP105234-sp</strain>
    </source>
</reference>
<keyword evidence="2" id="KW-1185">Reference proteome</keyword>
<organism evidence="1 2">
    <name type="scientific">Auriscalpium vulgare</name>
    <dbReference type="NCBI Taxonomy" id="40419"/>
    <lineage>
        <taxon>Eukaryota</taxon>
        <taxon>Fungi</taxon>
        <taxon>Dikarya</taxon>
        <taxon>Basidiomycota</taxon>
        <taxon>Agaricomycotina</taxon>
        <taxon>Agaricomycetes</taxon>
        <taxon>Russulales</taxon>
        <taxon>Auriscalpiaceae</taxon>
        <taxon>Auriscalpium</taxon>
    </lineage>
</organism>
<protein>
    <submittedName>
        <fullName evidence="1">Uncharacterized protein</fullName>
    </submittedName>
</protein>